<dbReference type="EMBL" id="CM029039">
    <property type="protein sequence ID" value="KAG2644167.1"/>
    <property type="molecule type" value="Genomic_DNA"/>
</dbReference>
<protein>
    <submittedName>
        <fullName evidence="2">Uncharacterized protein</fullName>
    </submittedName>
</protein>
<feature type="transmembrane region" description="Helical" evidence="1">
    <location>
        <begin position="99"/>
        <end position="125"/>
    </location>
</feature>
<dbReference type="AlphaFoldDB" id="A0A8T0WDA3"/>
<comment type="caution">
    <text evidence="2">The sequence shown here is derived from an EMBL/GenBank/DDBJ whole genome shotgun (WGS) entry which is preliminary data.</text>
</comment>
<feature type="transmembrane region" description="Helical" evidence="1">
    <location>
        <begin position="65"/>
        <end position="87"/>
    </location>
</feature>
<dbReference type="Proteomes" id="UP000823388">
    <property type="component" value="Chromosome 2K"/>
</dbReference>
<reference evidence="2" key="1">
    <citation type="submission" date="2020-05" db="EMBL/GenBank/DDBJ databases">
        <title>WGS assembly of Panicum virgatum.</title>
        <authorList>
            <person name="Lovell J.T."/>
            <person name="Jenkins J."/>
            <person name="Shu S."/>
            <person name="Juenger T.E."/>
            <person name="Schmutz J."/>
        </authorList>
    </citation>
    <scope>NUCLEOTIDE SEQUENCE</scope>
    <source>
        <strain evidence="2">AP13</strain>
    </source>
</reference>
<evidence type="ECO:0000313" key="3">
    <source>
        <dbReference type="Proteomes" id="UP000823388"/>
    </source>
</evidence>
<keyword evidence="1" id="KW-1133">Transmembrane helix</keyword>
<keyword evidence="1" id="KW-0472">Membrane</keyword>
<name>A0A8T0WDA3_PANVG</name>
<sequence>MDHRALLARVEDQKTTKKKTVVSWASWLPQSGRICEWATINGSLCAMDWLTSNPLDLNSMTPSQVAGGLAVLRAMLWCGVAGAVLALRRQPAAKKEPGLALSFVAQAFTAATHCARIWLVCLLVATAEGDLLLRFIVAAGVLIFAGYDLICFVALLRRAVGVEEEEE</sequence>
<gene>
    <name evidence="2" type="ORF">PVAP13_2KG410505</name>
</gene>
<evidence type="ECO:0000313" key="2">
    <source>
        <dbReference type="EMBL" id="KAG2644167.1"/>
    </source>
</evidence>
<keyword evidence="1" id="KW-0812">Transmembrane</keyword>
<keyword evidence="3" id="KW-1185">Reference proteome</keyword>
<accession>A0A8T0WDA3</accession>
<feature type="transmembrane region" description="Helical" evidence="1">
    <location>
        <begin position="131"/>
        <end position="156"/>
    </location>
</feature>
<organism evidence="2 3">
    <name type="scientific">Panicum virgatum</name>
    <name type="common">Blackwell switchgrass</name>
    <dbReference type="NCBI Taxonomy" id="38727"/>
    <lineage>
        <taxon>Eukaryota</taxon>
        <taxon>Viridiplantae</taxon>
        <taxon>Streptophyta</taxon>
        <taxon>Embryophyta</taxon>
        <taxon>Tracheophyta</taxon>
        <taxon>Spermatophyta</taxon>
        <taxon>Magnoliopsida</taxon>
        <taxon>Liliopsida</taxon>
        <taxon>Poales</taxon>
        <taxon>Poaceae</taxon>
        <taxon>PACMAD clade</taxon>
        <taxon>Panicoideae</taxon>
        <taxon>Panicodae</taxon>
        <taxon>Paniceae</taxon>
        <taxon>Panicinae</taxon>
        <taxon>Panicum</taxon>
        <taxon>Panicum sect. Hiantes</taxon>
    </lineage>
</organism>
<proteinExistence type="predicted"/>
<evidence type="ECO:0000256" key="1">
    <source>
        <dbReference type="SAM" id="Phobius"/>
    </source>
</evidence>